<accession>A0A316ECX7</accession>
<dbReference type="InterPro" id="IPR026341">
    <property type="entry name" value="T9SS_type_B"/>
</dbReference>
<proteinExistence type="predicted"/>
<keyword evidence="2" id="KW-1185">Reference proteome</keyword>
<dbReference type="Gene3D" id="2.60.40.10">
    <property type="entry name" value="Immunoglobulins"/>
    <property type="match status" value="2"/>
</dbReference>
<evidence type="ECO:0000313" key="1">
    <source>
        <dbReference type="EMBL" id="PWK28000.1"/>
    </source>
</evidence>
<dbReference type="Proteomes" id="UP000245489">
    <property type="component" value="Unassembled WGS sequence"/>
</dbReference>
<reference evidence="1 2" key="1">
    <citation type="submission" date="2018-05" db="EMBL/GenBank/DDBJ databases">
        <title>Genomic Encyclopedia of Archaeal and Bacterial Type Strains, Phase II (KMG-II): from individual species to whole genera.</title>
        <authorList>
            <person name="Goeker M."/>
        </authorList>
    </citation>
    <scope>NUCLEOTIDE SEQUENCE [LARGE SCALE GENOMIC DNA]</scope>
    <source>
        <strain evidence="1 2">DSM 22214</strain>
    </source>
</reference>
<dbReference type="InterPro" id="IPR013783">
    <property type="entry name" value="Ig-like_fold"/>
</dbReference>
<dbReference type="NCBIfam" id="TIGR04131">
    <property type="entry name" value="Bac_Flav_CTERM"/>
    <property type="match status" value="1"/>
</dbReference>
<protein>
    <submittedName>
        <fullName evidence="1">Gliding motility-associated-like protein</fullName>
    </submittedName>
</protein>
<sequence length="802" mass="86379">MSFQATAENVIGGTLEFTHKTGSTYNVKTIFYIDKGARATSPDLYQGFIRVSIYSKGATAAGDVLMQTISLNLESKTDNFPYDNSECVASITLSTTKFVYSSDITINKSSYNNARGYYLVWQDGNRNVTTNANATQGMTCYLEFPPLNTTDNSSPVFKLNKGVVACRGNAFSIDLGATDKDNNTLTYALVNPFSAPATSTVTGKQRIPDPRRSPIDSYDLVVWNGGYSATSPIPGVSLNSNTGVLSGTPTAVGKYLVVVECKEYNGSNLIGINRMDFEIVVENCTPTNPNIYLTGTGPAHLPSVVICSGSYRILETPYNSAFTYEWKKNGTVISGATTNQIRVNYADAGTYTVTRRSTTCVGTGTSADTQVNPQAGEDLKLTIPDSTICSGNVPVVLTITQNSTGAALSGFQRQWFNNGVLMSGVFGQFTQISVGGKYSVKVTQFAAPQCTYEAFKEVIVTPTPSPSILNTTGKISICDGEVVKLQADPVETDVNYFWVKNSLDIKNGVDLDVTTSGTYGLRAESTKNPDCFDFAPVQSTITVNPNPIPTFAPVAAICNTKSSKIDLRNYVTPTYVSPNGVFTGSGIRNGYEFDPTASGYGAFPIKYTYTTAAGCPGSASQTIVVDLTPSVKLGNDVTIFRGDTVRLRTVGSTGPQFTYQWTPTTNLNSPSSTQPLANPDATTPYVVKVSTTSGCSATAKITVTVRAKLKIPSAFTPNSDTFNDTWVIMENNREFNDYPDIEVKIYNRWGSEIFYSVGSGAYQTRPFDGIQDGARLPAGPYFYVIKPSPDVPTLTGYVTIVR</sequence>
<dbReference type="AlphaFoldDB" id="A0A316ECX7"/>
<dbReference type="Pfam" id="PF13585">
    <property type="entry name" value="CHU_C"/>
    <property type="match status" value="1"/>
</dbReference>
<gene>
    <name evidence="1" type="ORF">LV89_01407</name>
</gene>
<name>A0A316ECX7_9BACT</name>
<dbReference type="EMBL" id="QGGO01000005">
    <property type="protein sequence ID" value="PWK28000.1"/>
    <property type="molecule type" value="Genomic_DNA"/>
</dbReference>
<evidence type="ECO:0000313" key="2">
    <source>
        <dbReference type="Proteomes" id="UP000245489"/>
    </source>
</evidence>
<organism evidence="1 2">
    <name type="scientific">Arcicella aurantiaca</name>
    <dbReference type="NCBI Taxonomy" id="591202"/>
    <lineage>
        <taxon>Bacteria</taxon>
        <taxon>Pseudomonadati</taxon>
        <taxon>Bacteroidota</taxon>
        <taxon>Cytophagia</taxon>
        <taxon>Cytophagales</taxon>
        <taxon>Flectobacillaceae</taxon>
        <taxon>Arcicella</taxon>
    </lineage>
</organism>
<comment type="caution">
    <text evidence="1">The sequence shown here is derived from an EMBL/GenBank/DDBJ whole genome shotgun (WGS) entry which is preliminary data.</text>
</comment>